<dbReference type="PANTHER" id="PTHR23409:SF18">
    <property type="entry name" value="RIBONUCLEOSIDE-DIPHOSPHATE REDUCTASE SUBUNIT M2"/>
    <property type="match status" value="1"/>
</dbReference>
<name>A0A2S7T9F3_9FLAO</name>
<dbReference type="GO" id="GO:0005524">
    <property type="term" value="F:ATP binding"/>
    <property type="evidence" value="ECO:0007669"/>
    <property type="project" value="UniProtKB-UniRule"/>
</dbReference>
<dbReference type="InterPro" id="IPR005144">
    <property type="entry name" value="ATP-cone_dom"/>
</dbReference>
<evidence type="ECO:0000256" key="4">
    <source>
        <dbReference type="ARBA" id="ARBA00022741"/>
    </source>
</evidence>
<dbReference type="InterPro" id="IPR033909">
    <property type="entry name" value="RNR_small"/>
</dbReference>
<evidence type="ECO:0000313" key="8">
    <source>
        <dbReference type="EMBL" id="PQJ16135.1"/>
    </source>
</evidence>
<dbReference type="UniPathway" id="UPA00326"/>
<dbReference type="EMBL" id="MQVX01000001">
    <property type="protein sequence ID" value="PQJ16135.1"/>
    <property type="molecule type" value="Genomic_DNA"/>
</dbReference>
<evidence type="ECO:0000313" key="9">
    <source>
        <dbReference type="Proteomes" id="UP000239366"/>
    </source>
</evidence>
<dbReference type="PROSITE" id="PS51161">
    <property type="entry name" value="ATP_CONE"/>
    <property type="match status" value="1"/>
</dbReference>
<evidence type="ECO:0000256" key="1">
    <source>
        <dbReference type="ARBA" id="ARBA00001962"/>
    </source>
</evidence>
<dbReference type="EC" id="1.17.4.1" evidence="3"/>
<comment type="cofactor">
    <cofactor evidence="1">
        <name>Fe cation</name>
        <dbReference type="ChEBI" id="CHEBI:24875"/>
    </cofactor>
</comment>
<keyword evidence="4 6" id="KW-0547">Nucleotide-binding</keyword>
<evidence type="ECO:0000256" key="5">
    <source>
        <dbReference type="ARBA" id="ARBA00022840"/>
    </source>
</evidence>
<evidence type="ECO:0000256" key="3">
    <source>
        <dbReference type="ARBA" id="ARBA00012274"/>
    </source>
</evidence>
<dbReference type="InterPro" id="IPR012348">
    <property type="entry name" value="RNR-like"/>
</dbReference>
<keyword evidence="9" id="KW-1185">Reference proteome</keyword>
<dbReference type="Gene3D" id="1.10.620.20">
    <property type="entry name" value="Ribonucleotide Reductase, subunit A"/>
    <property type="match status" value="1"/>
</dbReference>
<dbReference type="PANTHER" id="PTHR23409">
    <property type="entry name" value="RIBONUCLEOSIDE-DIPHOSPHATE REDUCTASE SMALL CHAIN"/>
    <property type="match status" value="1"/>
</dbReference>
<organism evidence="8 9">
    <name type="scientific">Aureicoccus marinus</name>
    <dbReference type="NCBI Taxonomy" id="754435"/>
    <lineage>
        <taxon>Bacteria</taxon>
        <taxon>Pseudomonadati</taxon>
        <taxon>Bacteroidota</taxon>
        <taxon>Flavobacteriia</taxon>
        <taxon>Flavobacteriales</taxon>
        <taxon>Flavobacteriaceae</taxon>
        <taxon>Aureicoccus</taxon>
    </lineage>
</organism>
<protein>
    <recommendedName>
        <fullName evidence="3">ribonucleoside-diphosphate reductase</fullName>
        <ecNumber evidence="3">1.17.4.1</ecNumber>
    </recommendedName>
</protein>
<dbReference type="SUPFAM" id="SSF47240">
    <property type="entry name" value="Ferritin-like"/>
    <property type="match status" value="1"/>
</dbReference>
<dbReference type="Proteomes" id="UP000239366">
    <property type="component" value="Unassembled WGS sequence"/>
</dbReference>
<reference evidence="9" key="1">
    <citation type="submission" date="2016-11" db="EMBL/GenBank/DDBJ databases">
        <title>Trade-off between light-utilization and light-protection in marine flavobacteria.</title>
        <authorList>
            <person name="Kumagai Y."/>
            <person name="Yoshizawa S."/>
            <person name="Kogure K."/>
        </authorList>
    </citation>
    <scope>NUCLEOTIDE SEQUENCE [LARGE SCALE GENOMIC DNA]</scope>
    <source>
        <strain evidence="9">SG-18</strain>
    </source>
</reference>
<dbReference type="AlphaFoldDB" id="A0A2S7T9F3"/>
<dbReference type="Pfam" id="PF00268">
    <property type="entry name" value="Ribonuc_red_sm"/>
    <property type="match status" value="1"/>
</dbReference>
<evidence type="ECO:0000256" key="6">
    <source>
        <dbReference type="PROSITE-ProRule" id="PRU00492"/>
    </source>
</evidence>
<gene>
    <name evidence="8" type="ORF">BST99_10715</name>
</gene>
<comment type="caution">
    <text evidence="8">The sequence shown here is derived from an EMBL/GenBank/DDBJ whole genome shotgun (WGS) entry which is preliminary data.</text>
</comment>
<dbReference type="GO" id="GO:0009263">
    <property type="term" value="P:deoxyribonucleotide biosynthetic process"/>
    <property type="evidence" value="ECO:0007669"/>
    <property type="project" value="InterPro"/>
</dbReference>
<dbReference type="GO" id="GO:0004748">
    <property type="term" value="F:ribonucleoside-diphosphate reductase activity, thioredoxin disulfide as acceptor"/>
    <property type="evidence" value="ECO:0007669"/>
    <property type="project" value="UniProtKB-EC"/>
</dbReference>
<dbReference type="InterPro" id="IPR000358">
    <property type="entry name" value="RNR_small_fam"/>
</dbReference>
<dbReference type="Pfam" id="PF03477">
    <property type="entry name" value="ATP-cone"/>
    <property type="match status" value="1"/>
</dbReference>
<feature type="domain" description="ATP-cone" evidence="7">
    <location>
        <begin position="4"/>
        <end position="99"/>
    </location>
</feature>
<proteinExistence type="inferred from homology"/>
<comment type="similarity">
    <text evidence="2">Belongs to the ribonucleoside diphosphate reductase small chain family.</text>
</comment>
<dbReference type="CDD" id="cd01049">
    <property type="entry name" value="RNRR2"/>
    <property type="match status" value="1"/>
</dbReference>
<accession>A0A2S7T9F3</accession>
<dbReference type="InterPro" id="IPR009078">
    <property type="entry name" value="Ferritin-like_SF"/>
</dbReference>
<evidence type="ECO:0000256" key="2">
    <source>
        <dbReference type="ARBA" id="ARBA00009303"/>
    </source>
</evidence>
<dbReference type="RefSeq" id="WP_105001806.1">
    <property type="nucleotide sequence ID" value="NZ_MQVX01000001.1"/>
</dbReference>
<keyword evidence="5 6" id="KW-0067">ATP-binding</keyword>
<dbReference type="OrthoDB" id="1012518at2"/>
<evidence type="ECO:0000259" key="7">
    <source>
        <dbReference type="PROSITE" id="PS51161"/>
    </source>
</evidence>
<sequence length="424" mass="49394">MELTHIIKRDFDTQPFELDKITNAIMKAMTAVEEGNLGDAEEISKQVFSVLQDRKNQDADYMPTVEEVQDVVEDKLMASAFHSAAKAYILYRNKQALSRKSDIFEKRINLKPYEYAQLYEYVPAIRHSYWIHTEFNFTSDIQDFKTRLNETEKSAIKNTMLAISQIEVAVKSFWGDIYQKMPKPEIGAVGATFAESEVRHADAYSHLLEILGLNREFESLKKKPVIMKRVKYLETALKNAKSDDRKEYAEAILLFSVFIEHVSLFSQFLIIMAFNKHKNMLKGISNVVEATSKEEQIHGDFGIDVIKIIQEEHPEWFTKEYNEMIQEMCRKAFDAESQIIDWIFEEGELDFLPKNLINEFIKNRFNRSLQSIGIDPIFETDATLLQETEWFNDEIIGTKHGDFFVKRSINYSKRTQSITSDDLF</sequence>